<dbReference type="GO" id="GO:0030435">
    <property type="term" value="P:sporulation resulting in formation of a cellular spore"/>
    <property type="evidence" value="ECO:0007669"/>
    <property type="project" value="UniProtKB-KW"/>
</dbReference>
<dbReference type="Gene3D" id="6.10.10.80">
    <property type="entry name" value="Small, acid-soluble spore protein, alpha/beta type-like"/>
    <property type="match status" value="1"/>
</dbReference>
<evidence type="ECO:0000313" key="4">
    <source>
        <dbReference type="Proteomes" id="UP000579281"/>
    </source>
</evidence>
<dbReference type="Proteomes" id="UP000579281">
    <property type="component" value="Unassembled WGS sequence"/>
</dbReference>
<dbReference type="GO" id="GO:0006265">
    <property type="term" value="P:DNA topological change"/>
    <property type="evidence" value="ECO:0007669"/>
    <property type="project" value="InterPro"/>
</dbReference>
<reference evidence="3 4" key="1">
    <citation type="submission" date="2020-08" db="EMBL/GenBank/DDBJ databases">
        <title>Genomic Encyclopedia of Type Strains, Phase IV (KMG-IV): sequencing the most valuable type-strain genomes for metagenomic binning, comparative biology and taxonomic classification.</title>
        <authorList>
            <person name="Goeker M."/>
        </authorList>
    </citation>
    <scope>NUCLEOTIDE SEQUENCE [LARGE SCALE GENOMIC DNA]</scope>
    <source>
        <strain evidence="3 4">DSM 103526</strain>
    </source>
</reference>
<sequence length="78" mass="8481">MTRRPMVPEARAALNEFKAEIAGELHMDITNKSFGGEITSRQAGQMGGQLGGEITKRLVENASNGMVYTSDQLPQDLD</sequence>
<dbReference type="InterPro" id="IPR050847">
    <property type="entry name" value="SASP_DNA-binding"/>
</dbReference>
<accession>A0A841KL00</accession>
<dbReference type="GO" id="GO:0003690">
    <property type="term" value="F:double-stranded DNA binding"/>
    <property type="evidence" value="ECO:0007669"/>
    <property type="project" value="InterPro"/>
</dbReference>
<keyword evidence="4" id="KW-1185">Reference proteome</keyword>
<comment type="function">
    <text evidence="1">SASP are bound to spore DNA. They are double-stranded DNA-binding proteins that cause DNA to change to an a-like conformation. They protect the DNA backbone from chemical and enzymatic cleavage and are thus involved in dormant spore's high resistance to UV light.</text>
</comment>
<name>A0A841KL00_9FIRM</name>
<dbReference type="PANTHER" id="PTHR36107">
    <property type="entry name" value="SMALL, ACID-SOLUBLE SPORE PROTEIN A"/>
    <property type="match status" value="1"/>
</dbReference>
<protein>
    <recommendedName>
        <fullName evidence="5">Small, acid-soluble spore protein, alpha/beta type</fullName>
    </recommendedName>
</protein>
<dbReference type="AlphaFoldDB" id="A0A841KL00"/>
<dbReference type="PANTHER" id="PTHR36107:SF1">
    <property type="entry name" value="SMALL, ACID-SOLUBLE SPORE PROTEIN A"/>
    <property type="match status" value="1"/>
</dbReference>
<comment type="caution">
    <text evidence="3">The sequence shown here is derived from an EMBL/GenBank/DDBJ whole genome shotgun (WGS) entry which is preliminary data.</text>
</comment>
<keyword evidence="2" id="KW-0749">Sporulation</keyword>
<dbReference type="EMBL" id="JACHEN010000001">
    <property type="protein sequence ID" value="MBB6214016.1"/>
    <property type="molecule type" value="Genomic_DNA"/>
</dbReference>
<dbReference type="RefSeq" id="WP_184307051.1">
    <property type="nucleotide sequence ID" value="NZ_JACHEN010000001.1"/>
</dbReference>
<evidence type="ECO:0000256" key="2">
    <source>
        <dbReference type="ARBA" id="ARBA00022969"/>
    </source>
</evidence>
<dbReference type="Pfam" id="PF00269">
    <property type="entry name" value="SASP"/>
    <property type="match status" value="1"/>
</dbReference>
<proteinExistence type="predicted"/>
<evidence type="ECO:0000256" key="1">
    <source>
        <dbReference type="ARBA" id="ARBA00003863"/>
    </source>
</evidence>
<gene>
    <name evidence="3" type="ORF">HNQ80_000085</name>
</gene>
<organism evidence="3 4">
    <name type="scientific">Anaerosolibacter carboniphilus</name>
    <dbReference type="NCBI Taxonomy" id="1417629"/>
    <lineage>
        <taxon>Bacteria</taxon>
        <taxon>Bacillati</taxon>
        <taxon>Bacillota</taxon>
        <taxon>Clostridia</taxon>
        <taxon>Peptostreptococcales</taxon>
        <taxon>Thermotaleaceae</taxon>
        <taxon>Anaerosolibacter</taxon>
    </lineage>
</organism>
<dbReference type="InterPro" id="IPR001448">
    <property type="entry name" value="SASP_alpha/beta-type"/>
</dbReference>
<evidence type="ECO:0008006" key="5">
    <source>
        <dbReference type="Google" id="ProtNLM"/>
    </source>
</evidence>
<evidence type="ECO:0000313" key="3">
    <source>
        <dbReference type="EMBL" id="MBB6214016.1"/>
    </source>
</evidence>
<dbReference type="InterPro" id="IPR038300">
    <property type="entry name" value="SASP_sf_alpha/beta"/>
</dbReference>